<evidence type="ECO:0000313" key="1">
    <source>
        <dbReference type="EMBL" id="MDP4574107.1"/>
    </source>
</evidence>
<keyword evidence="2" id="KW-1185">Reference proteome</keyword>
<reference evidence="1 2" key="1">
    <citation type="submission" date="2023-08" db="EMBL/GenBank/DDBJ databases">
        <title>genomic of G39.</title>
        <authorList>
            <person name="Wang Y."/>
        </authorList>
    </citation>
    <scope>NUCLEOTIDE SEQUENCE [LARGE SCALE GENOMIC DNA]</scope>
    <source>
        <strain evidence="1 2">G39</strain>
    </source>
</reference>
<organism evidence="1 2">
    <name type="scientific">Qipengyuania profundimaris</name>
    <dbReference type="NCBI Taxonomy" id="3067652"/>
    <lineage>
        <taxon>Bacteria</taxon>
        <taxon>Pseudomonadati</taxon>
        <taxon>Pseudomonadota</taxon>
        <taxon>Alphaproteobacteria</taxon>
        <taxon>Sphingomonadales</taxon>
        <taxon>Erythrobacteraceae</taxon>
        <taxon>Qipengyuania</taxon>
    </lineage>
</organism>
<comment type="caution">
    <text evidence="1">The sequence shown here is derived from an EMBL/GenBank/DDBJ whole genome shotgun (WGS) entry which is preliminary data.</text>
</comment>
<dbReference type="Proteomes" id="UP001240639">
    <property type="component" value="Unassembled WGS sequence"/>
</dbReference>
<gene>
    <name evidence="1" type="ORF">Q9K02_03000</name>
</gene>
<proteinExistence type="predicted"/>
<protein>
    <submittedName>
        <fullName evidence="1">HrgA protein</fullName>
    </submittedName>
</protein>
<evidence type="ECO:0000313" key="2">
    <source>
        <dbReference type="Proteomes" id="UP001240639"/>
    </source>
</evidence>
<sequence>MMQLRKSVVECLKAHQGEKLKARQIAEWIFDTYPEDCKAKLERSSALKTEADLLQQLVAEIGANRPAITKRHPQVRTTEGRPRRYYWSEQSEEAEIAAVDVGAREDAGRNEMPGISEHDLYPLLAEYLQSEFDLHTRRIDEKRSSNRRGPQGNRWLFPDLVSFEDLTTDWSPEVKACVSEAGGQKSRLWSFEVKLLLNRSNVREAYFQAVSNSSWANFGYLVAGELEGTETLKELRMLAALHGIGLIKLDSENPPESQILIPSRERADTDWASCNRLAVENSDFREVVNLVWQFYRTGSTNARDWKA</sequence>
<name>A0ABT9HLT5_9SPHN</name>
<dbReference type="EMBL" id="JAVAIM010000001">
    <property type="protein sequence ID" value="MDP4574107.1"/>
    <property type="molecule type" value="Genomic_DNA"/>
</dbReference>
<accession>A0ABT9HLT5</accession>
<dbReference type="RefSeq" id="WP_305931554.1">
    <property type="nucleotide sequence ID" value="NZ_JAVAIM010000001.1"/>
</dbReference>